<evidence type="ECO:0000256" key="2">
    <source>
        <dbReference type="ARBA" id="ARBA00023125"/>
    </source>
</evidence>
<evidence type="ECO:0000256" key="1">
    <source>
        <dbReference type="ARBA" id="ARBA00023015"/>
    </source>
</evidence>
<dbReference type="OrthoDB" id="9811084at2"/>
<keyword evidence="1" id="KW-0805">Transcription regulation</keyword>
<dbReference type="PROSITE" id="PS50977">
    <property type="entry name" value="HTH_TETR_2"/>
    <property type="match status" value="1"/>
</dbReference>
<dbReference type="AlphaFoldDB" id="A0A3P3F352"/>
<keyword evidence="7" id="KW-1185">Reference proteome</keyword>
<dbReference type="PANTHER" id="PTHR47506:SF6">
    <property type="entry name" value="HTH-TYPE TRANSCRIPTIONAL REPRESSOR NEMR"/>
    <property type="match status" value="1"/>
</dbReference>
<dbReference type="Pfam" id="PF16925">
    <property type="entry name" value="TetR_C_13"/>
    <property type="match status" value="1"/>
</dbReference>
<organism evidence="6 7">
    <name type="scientific">Mesorhizobium tamadayense</name>
    <dbReference type="NCBI Taxonomy" id="425306"/>
    <lineage>
        <taxon>Bacteria</taxon>
        <taxon>Pseudomonadati</taxon>
        <taxon>Pseudomonadota</taxon>
        <taxon>Alphaproteobacteria</taxon>
        <taxon>Hyphomicrobiales</taxon>
        <taxon>Phyllobacteriaceae</taxon>
        <taxon>Mesorhizobium</taxon>
    </lineage>
</organism>
<dbReference type="SUPFAM" id="SSF46689">
    <property type="entry name" value="Homeodomain-like"/>
    <property type="match status" value="1"/>
</dbReference>
<comment type="caution">
    <text evidence="6">The sequence shown here is derived from an EMBL/GenBank/DDBJ whole genome shotgun (WGS) entry which is preliminary data.</text>
</comment>
<evidence type="ECO:0000256" key="4">
    <source>
        <dbReference type="PROSITE-ProRule" id="PRU00335"/>
    </source>
</evidence>
<dbReference type="InterPro" id="IPR011075">
    <property type="entry name" value="TetR_C"/>
</dbReference>
<gene>
    <name evidence="6" type="ORF">EH240_30540</name>
</gene>
<dbReference type="SUPFAM" id="SSF48498">
    <property type="entry name" value="Tetracyclin repressor-like, C-terminal domain"/>
    <property type="match status" value="1"/>
</dbReference>
<name>A0A3P3F352_9HYPH</name>
<protein>
    <submittedName>
        <fullName evidence="6">TetR family transcriptional regulator</fullName>
    </submittedName>
</protein>
<dbReference type="GO" id="GO:0003677">
    <property type="term" value="F:DNA binding"/>
    <property type="evidence" value="ECO:0007669"/>
    <property type="project" value="UniProtKB-UniRule"/>
</dbReference>
<keyword evidence="3" id="KW-0804">Transcription</keyword>
<sequence>MARQSLRESLLNAGFQIIWGSGYAAAGVRDIVAAAGARPGSFTNHFASKEEFVGEVLERYFAYVSGLVEDALAHDGTRPAGRLRRYLDVITSKLEAHDWARGCMIGNLSLEIAVHSEPLRLQLVAIFERWRKPFAACIAEGQASGEISKAFNAEDLADFLLSSWQGAMLRMKVERSPEPLERFKNIIFSTVFGKETLR</sequence>
<dbReference type="Gene3D" id="1.10.357.10">
    <property type="entry name" value="Tetracycline Repressor, domain 2"/>
    <property type="match status" value="1"/>
</dbReference>
<dbReference type="PANTHER" id="PTHR47506">
    <property type="entry name" value="TRANSCRIPTIONAL REGULATORY PROTEIN"/>
    <property type="match status" value="1"/>
</dbReference>
<feature type="DNA-binding region" description="H-T-H motif" evidence="4">
    <location>
        <begin position="27"/>
        <end position="46"/>
    </location>
</feature>
<dbReference type="InterPro" id="IPR001647">
    <property type="entry name" value="HTH_TetR"/>
</dbReference>
<dbReference type="InterPro" id="IPR036271">
    <property type="entry name" value="Tet_transcr_reg_TetR-rel_C_sf"/>
</dbReference>
<evidence type="ECO:0000313" key="6">
    <source>
        <dbReference type="EMBL" id="RRH93030.1"/>
    </source>
</evidence>
<dbReference type="InterPro" id="IPR009057">
    <property type="entry name" value="Homeodomain-like_sf"/>
</dbReference>
<evidence type="ECO:0000313" key="7">
    <source>
        <dbReference type="Proteomes" id="UP000273786"/>
    </source>
</evidence>
<evidence type="ECO:0000259" key="5">
    <source>
        <dbReference type="PROSITE" id="PS50977"/>
    </source>
</evidence>
<dbReference type="Pfam" id="PF00440">
    <property type="entry name" value="TetR_N"/>
    <property type="match status" value="1"/>
</dbReference>
<dbReference type="RefSeq" id="WP_125005561.1">
    <property type="nucleotide sequence ID" value="NZ_RQXT01000055.1"/>
</dbReference>
<dbReference type="Proteomes" id="UP000273786">
    <property type="component" value="Unassembled WGS sequence"/>
</dbReference>
<evidence type="ECO:0000256" key="3">
    <source>
        <dbReference type="ARBA" id="ARBA00023163"/>
    </source>
</evidence>
<reference evidence="6 7" key="1">
    <citation type="submission" date="2018-11" db="EMBL/GenBank/DDBJ databases">
        <title>the genome of Mesorhizobium tamadayense DSM 28320.</title>
        <authorList>
            <person name="Gao J."/>
        </authorList>
    </citation>
    <scope>NUCLEOTIDE SEQUENCE [LARGE SCALE GENOMIC DNA]</scope>
    <source>
        <strain evidence="6 7">DSM 28320</strain>
    </source>
</reference>
<dbReference type="EMBL" id="RQXT01000055">
    <property type="protein sequence ID" value="RRH93030.1"/>
    <property type="molecule type" value="Genomic_DNA"/>
</dbReference>
<keyword evidence="2 4" id="KW-0238">DNA-binding</keyword>
<accession>A0A3P3F352</accession>
<feature type="domain" description="HTH tetR-type" evidence="5">
    <location>
        <begin position="4"/>
        <end position="64"/>
    </location>
</feature>
<proteinExistence type="predicted"/>